<sequence length="300" mass="33964">MKNKKLYNYLPNLIISLFLAFIFLALSLLFAADNIFFEPTTYTNSMHKIKIEDAAFQEIQTYCEQQYAYTGVKADTLKKSINKTDVSNAIYSYVEDTFSYILGKKSELPEFKADFTLLEKNISDDYTKWAKKEGVEYTQELEDIKQKTIKNVEQAIESDLDVMLLSHINKPNGISTKLKDLLVLARKIRIALIATAVIFIGVMAAVNRKHIGGLLYWVGTSLFCSSMLILVPCAILKGTKYYDGLAIHNDTVYNALTRSMYGLTDSLIKLSTVTLVVAVLFMALFALIINLTKFKKKEKC</sequence>
<reference evidence="2" key="1">
    <citation type="journal article" date="2021" name="Proc. Natl. Acad. Sci. U.S.A.">
        <title>A Catalog of Tens of Thousands of Viruses from Human Metagenomes Reveals Hidden Associations with Chronic Diseases.</title>
        <authorList>
            <person name="Tisza M.J."/>
            <person name="Buck C.B."/>
        </authorList>
    </citation>
    <scope>NUCLEOTIDE SEQUENCE</scope>
    <source>
        <strain evidence="2">CtDEu7</strain>
    </source>
</reference>
<proteinExistence type="predicted"/>
<protein>
    <submittedName>
        <fullName evidence="2">Uncharacterized protein</fullName>
    </submittedName>
</protein>
<feature type="transmembrane region" description="Helical" evidence="1">
    <location>
        <begin position="214"/>
        <end position="237"/>
    </location>
</feature>
<feature type="transmembrane region" description="Helical" evidence="1">
    <location>
        <begin position="267"/>
        <end position="289"/>
    </location>
</feature>
<keyword evidence="1" id="KW-0472">Membrane</keyword>
<keyword evidence="1" id="KW-0812">Transmembrane</keyword>
<dbReference type="EMBL" id="BK014988">
    <property type="protein sequence ID" value="DAD85814.1"/>
    <property type="molecule type" value="Genomic_DNA"/>
</dbReference>
<evidence type="ECO:0000313" key="2">
    <source>
        <dbReference type="EMBL" id="DAD85814.1"/>
    </source>
</evidence>
<keyword evidence="1" id="KW-1133">Transmembrane helix</keyword>
<evidence type="ECO:0000256" key="1">
    <source>
        <dbReference type="SAM" id="Phobius"/>
    </source>
</evidence>
<feature type="transmembrane region" description="Helical" evidence="1">
    <location>
        <begin position="188"/>
        <end position="207"/>
    </location>
</feature>
<name>A0A8S5MU13_9VIRU</name>
<accession>A0A8S5MU13</accession>
<organism evidence="2">
    <name type="scientific">Inoviridae sp. ctDEu7</name>
    <dbReference type="NCBI Taxonomy" id="2826759"/>
    <lineage>
        <taxon>Viruses</taxon>
        <taxon>Monodnaviria</taxon>
        <taxon>Loebvirae</taxon>
        <taxon>Hofneiviricota</taxon>
        <taxon>Faserviricetes</taxon>
        <taxon>Tubulavirales</taxon>
        <taxon>Inoviridae</taxon>
    </lineage>
</organism>